<organism evidence="1 2">
    <name type="scientific">Pelomonas nitida</name>
    <dbReference type="NCBI Taxonomy" id="3299027"/>
    <lineage>
        <taxon>Bacteria</taxon>
        <taxon>Pseudomonadati</taxon>
        <taxon>Pseudomonadota</taxon>
        <taxon>Betaproteobacteria</taxon>
        <taxon>Burkholderiales</taxon>
        <taxon>Sphaerotilaceae</taxon>
        <taxon>Roseateles</taxon>
    </lineage>
</organism>
<reference evidence="1 2" key="1">
    <citation type="submission" date="2024-09" db="EMBL/GenBank/DDBJ databases">
        <title>Novel species of the genus Pelomonas and Roseateles isolated from streams.</title>
        <authorList>
            <person name="Lu H."/>
        </authorList>
    </citation>
    <scope>NUCLEOTIDE SEQUENCE [LARGE SCALE GENOMIC DNA]</scope>
    <source>
        <strain evidence="1 2">BYS96W</strain>
    </source>
</reference>
<evidence type="ECO:0000313" key="2">
    <source>
        <dbReference type="Proteomes" id="UP001606305"/>
    </source>
</evidence>
<sequence>MSCPDEMDVVNIASARGDEELQPLLLRKILVGACTGASMPMTKIVSLVKKETSNGGAYYCFNTVDLDGFVNDKTQCAPTIFVTTIKQDLAQRKGDFEIRGEGPFAVRARCWEGGEVLLLKRDGVWWRTASIIPDEVPEVKFTWSGIDQAVRAGCRGDDLR</sequence>
<accession>A0ABW7GBC7</accession>
<dbReference type="EMBL" id="JBIGIA010000019">
    <property type="protein sequence ID" value="MFG6459262.1"/>
    <property type="molecule type" value="Genomic_DNA"/>
</dbReference>
<gene>
    <name evidence="1" type="ORF">ACG00X_20705</name>
</gene>
<evidence type="ECO:0000313" key="1">
    <source>
        <dbReference type="EMBL" id="MFG6459262.1"/>
    </source>
</evidence>
<protein>
    <submittedName>
        <fullName evidence="1">Uncharacterized protein</fullName>
    </submittedName>
</protein>
<proteinExistence type="predicted"/>
<dbReference type="Proteomes" id="UP001606305">
    <property type="component" value="Unassembled WGS sequence"/>
</dbReference>
<name>A0ABW7GBC7_9BURK</name>
<dbReference type="RefSeq" id="WP_394491068.1">
    <property type="nucleotide sequence ID" value="NZ_JBIGIA010000019.1"/>
</dbReference>
<comment type="caution">
    <text evidence="1">The sequence shown here is derived from an EMBL/GenBank/DDBJ whole genome shotgun (WGS) entry which is preliminary data.</text>
</comment>
<keyword evidence="2" id="KW-1185">Reference proteome</keyword>